<dbReference type="RefSeq" id="WP_229484569.1">
    <property type="nucleotide sequence ID" value="NZ_JAIVFQ010000012.1"/>
</dbReference>
<evidence type="ECO:0000313" key="2">
    <source>
        <dbReference type="Proteomes" id="UP001199525"/>
    </source>
</evidence>
<sequence length="201" mass="22978">MERKGVIKVLDVADLFKDLGFSGRFFLTRQKGNQAFERLKHYVQQQPEGSAILLSFPENQLIDVSFLDETIIRLQEHMSQGQCPSSTLLLQGLTPDTIANLGAAIEFRHLKLAFLAVEPNGQWECVGQLELSLRETLNLLSIHGSLTAPKLSELLKLAVNSASNRLKRLYDLHLARRDYEVTNKGLQYTYYFWKWTEEQPV</sequence>
<evidence type="ECO:0000313" key="1">
    <source>
        <dbReference type="EMBL" id="MCC5599741.1"/>
    </source>
</evidence>
<evidence type="ECO:0008006" key="3">
    <source>
        <dbReference type="Google" id="ProtNLM"/>
    </source>
</evidence>
<accession>A0ABS8I6H9</accession>
<dbReference type="SUPFAM" id="SSF46785">
    <property type="entry name" value="Winged helix' DNA-binding domain"/>
    <property type="match status" value="1"/>
</dbReference>
<keyword evidence="2" id="KW-1185">Reference proteome</keyword>
<dbReference type="EMBL" id="JAIVFQ010000012">
    <property type="protein sequence ID" value="MCC5599741.1"/>
    <property type="molecule type" value="Genomic_DNA"/>
</dbReference>
<comment type="caution">
    <text evidence="1">The sequence shown here is derived from an EMBL/GenBank/DDBJ whole genome shotgun (WGS) entry which is preliminary data.</text>
</comment>
<protein>
    <recommendedName>
        <fullName evidence="3">Transcriptional regulator</fullName>
    </recommendedName>
</protein>
<organism evidence="1 2">
    <name type="scientific">Nostoc favosum CHAB5714</name>
    <dbReference type="NCBI Taxonomy" id="2780399"/>
    <lineage>
        <taxon>Bacteria</taxon>
        <taxon>Bacillati</taxon>
        <taxon>Cyanobacteriota</taxon>
        <taxon>Cyanophyceae</taxon>
        <taxon>Nostocales</taxon>
        <taxon>Nostocaceae</taxon>
        <taxon>Nostoc</taxon>
        <taxon>Nostoc favosum</taxon>
    </lineage>
</organism>
<proteinExistence type="predicted"/>
<dbReference type="Proteomes" id="UP001199525">
    <property type="component" value="Unassembled WGS sequence"/>
</dbReference>
<gene>
    <name evidence="1" type="ORF">LC586_11000</name>
</gene>
<name>A0ABS8I6H9_9NOSO</name>
<dbReference type="InterPro" id="IPR036390">
    <property type="entry name" value="WH_DNA-bd_sf"/>
</dbReference>
<reference evidence="1 2" key="1">
    <citation type="journal article" date="2021" name="Microorganisms">
        <title>Genome Evolution of Filamentous Cyanobacterium Nostoc Species: From Facultative Symbiosis to Free Living.</title>
        <authorList>
            <person name="Huo D."/>
            <person name="Li H."/>
            <person name="Cai F."/>
            <person name="Guo X."/>
            <person name="Qiao Z."/>
            <person name="Wang W."/>
            <person name="Yu G."/>
            <person name="Li R."/>
        </authorList>
    </citation>
    <scope>NUCLEOTIDE SEQUENCE [LARGE SCALE GENOMIC DNA]</scope>
    <source>
        <strain evidence="1 2">CHAB 5714</strain>
    </source>
</reference>